<dbReference type="STRING" id="215637.A0A4P9ZXU8"/>
<dbReference type="Proteomes" id="UP000268162">
    <property type="component" value="Unassembled WGS sequence"/>
</dbReference>
<dbReference type="PANTHER" id="PTHR13245:SF14">
    <property type="entry name" value="RRP15-LIKE PROTEIN"/>
    <property type="match status" value="1"/>
</dbReference>
<keyword evidence="3" id="KW-1185">Reference proteome</keyword>
<comment type="similarity">
    <text evidence="1">Belongs to the RRP15 family.</text>
</comment>
<evidence type="ECO:0000256" key="1">
    <source>
        <dbReference type="ARBA" id="ARBA00007462"/>
    </source>
</evidence>
<dbReference type="AlphaFoldDB" id="A0A4P9ZXU8"/>
<dbReference type="PANTHER" id="PTHR13245">
    <property type="entry name" value="RRP15-LIKE PROTEIN"/>
    <property type="match status" value="1"/>
</dbReference>
<dbReference type="GO" id="GO:0000470">
    <property type="term" value="P:maturation of LSU-rRNA"/>
    <property type="evidence" value="ECO:0007669"/>
    <property type="project" value="TreeGrafter"/>
</dbReference>
<name>A0A4P9ZXU8_9FUNG</name>
<evidence type="ECO:0000313" key="3">
    <source>
        <dbReference type="Proteomes" id="UP000268162"/>
    </source>
</evidence>
<dbReference type="GO" id="GO:0030687">
    <property type="term" value="C:preribosome, large subunit precursor"/>
    <property type="evidence" value="ECO:0007669"/>
    <property type="project" value="TreeGrafter"/>
</dbReference>
<protein>
    <submittedName>
        <fullName evidence="2">Rrp15p-domain-containing protein</fullName>
    </submittedName>
</protein>
<accession>A0A4P9ZXU8</accession>
<reference evidence="3" key="1">
    <citation type="journal article" date="2018" name="Nat. Microbiol.">
        <title>Leveraging single-cell genomics to expand the fungal tree of life.</title>
        <authorList>
            <person name="Ahrendt S.R."/>
            <person name="Quandt C.A."/>
            <person name="Ciobanu D."/>
            <person name="Clum A."/>
            <person name="Salamov A."/>
            <person name="Andreopoulos B."/>
            <person name="Cheng J.F."/>
            <person name="Woyke T."/>
            <person name="Pelin A."/>
            <person name="Henrissat B."/>
            <person name="Reynolds N.K."/>
            <person name="Benny G.L."/>
            <person name="Smith M.E."/>
            <person name="James T.Y."/>
            <person name="Grigoriev I.V."/>
        </authorList>
    </citation>
    <scope>NUCLEOTIDE SEQUENCE [LARGE SCALE GENOMIC DNA]</scope>
    <source>
        <strain evidence="3">RSA 468</strain>
    </source>
</reference>
<dbReference type="InterPro" id="IPR012459">
    <property type="entry name" value="Rrp15"/>
</dbReference>
<feature type="non-terminal residue" evidence="2">
    <location>
        <position position="100"/>
    </location>
</feature>
<sequence>SADFASAINHILGTKLTTHDRKAPIMVRNRGVERKLNEHKLEDAARRVLSLERRKMASRDRVVADFSNAEYEKSLRKVATRGVVRLFNAIKNQQRGVEAE</sequence>
<feature type="non-terminal residue" evidence="2">
    <location>
        <position position="1"/>
    </location>
</feature>
<gene>
    <name evidence="2" type="ORF">BJ085DRAFT_4715</name>
</gene>
<dbReference type="GO" id="GO:0000460">
    <property type="term" value="P:maturation of 5.8S rRNA"/>
    <property type="evidence" value="ECO:0007669"/>
    <property type="project" value="TreeGrafter"/>
</dbReference>
<proteinExistence type="inferred from homology"/>
<evidence type="ECO:0000313" key="2">
    <source>
        <dbReference type="EMBL" id="RKP38493.1"/>
    </source>
</evidence>
<dbReference type="EMBL" id="ML002361">
    <property type="protein sequence ID" value="RKP38493.1"/>
    <property type="molecule type" value="Genomic_DNA"/>
</dbReference>
<organism evidence="2 3">
    <name type="scientific">Dimargaris cristalligena</name>
    <dbReference type="NCBI Taxonomy" id="215637"/>
    <lineage>
        <taxon>Eukaryota</taxon>
        <taxon>Fungi</taxon>
        <taxon>Fungi incertae sedis</taxon>
        <taxon>Zoopagomycota</taxon>
        <taxon>Kickxellomycotina</taxon>
        <taxon>Dimargaritomycetes</taxon>
        <taxon>Dimargaritales</taxon>
        <taxon>Dimargaritaceae</taxon>
        <taxon>Dimargaris</taxon>
    </lineage>
</organism>
<dbReference type="Pfam" id="PF07890">
    <property type="entry name" value="Rrp15p"/>
    <property type="match status" value="1"/>
</dbReference>